<dbReference type="InterPro" id="IPR000792">
    <property type="entry name" value="Tscrpt_reg_LuxR_C"/>
</dbReference>
<evidence type="ECO:0000259" key="5">
    <source>
        <dbReference type="PROSITE" id="PS50043"/>
    </source>
</evidence>
<dbReference type="PANTHER" id="PTHR43214:SF24">
    <property type="entry name" value="TRANSCRIPTIONAL REGULATORY PROTEIN NARL-RELATED"/>
    <property type="match status" value="1"/>
</dbReference>
<evidence type="ECO:0000313" key="7">
    <source>
        <dbReference type="EMBL" id="QDQ14650.1"/>
    </source>
</evidence>
<keyword evidence="3" id="KW-0804">Transcription</keyword>
<dbReference type="GO" id="GO:0003677">
    <property type="term" value="F:DNA binding"/>
    <property type="evidence" value="ECO:0007669"/>
    <property type="project" value="UniProtKB-KW"/>
</dbReference>
<feature type="domain" description="HTH luxR-type" evidence="5">
    <location>
        <begin position="140"/>
        <end position="205"/>
    </location>
</feature>
<dbReference type="PROSITE" id="PS50043">
    <property type="entry name" value="HTH_LUXR_2"/>
    <property type="match status" value="1"/>
</dbReference>
<keyword evidence="2" id="KW-0238">DNA-binding</keyword>
<dbReference type="PROSITE" id="PS00622">
    <property type="entry name" value="HTH_LUXR_1"/>
    <property type="match status" value="1"/>
</dbReference>
<dbReference type="SUPFAM" id="SSF46894">
    <property type="entry name" value="C-terminal effector domain of the bipartite response regulators"/>
    <property type="match status" value="1"/>
</dbReference>
<evidence type="ECO:0000256" key="4">
    <source>
        <dbReference type="PROSITE-ProRule" id="PRU00169"/>
    </source>
</evidence>
<dbReference type="PANTHER" id="PTHR43214">
    <property type="entry name" value="TWO-COMPONENT RESPONSE REGULATOR"/>
    <property type="match status" value="1"/>
</dbReference>
<dbReference type="AlphaFoldDB" id="A0A516RG76"/>
<name>A0A516RG76_STRST</name>
<dbReference type="InterPro" id="IPR011006">
    <property type="entry name" value="CheY-like_superfamily"/>
</dbReference>
<reference evidence="7 8" key="1">
    <citation type="journal article" date="2019" name="J. Ind. Microbiol. Biotechnol.">
        <title>The complete genomic sequence of Streptomyces spectabilis NRRL-2792 and identification of secondary metabolite biosynthetic gene clusters.</title>
        <authorList>
            <person name="Sinha A."/>
            <person name="Phillips-Salemka S."/>
            <person name="Niraula T.A."/>
            <person name="Short K.A."/>
            <person name="Niraula N.P."/>
        </authorList>
    </citation>
    <scope>NUCLEOTIDE SEQUENCE [LARGE SCALE GENOMIC DNA]</scope>
    <source>
        <strain evidence="7 8">NRRL 2792</strain>
    </source>
</reference>
<evidence type="ECO:0000256" key="3">
    <source>
        <dbReference type="ARBA" id="ARBA00023163"/>
    </source>
</evidence>
<evidence type="ECO:0000259" key="6">
    <source>
        <dbReference type="PROSITE" id="PS50110"/>
    </source>
</evidence>
<protein>
    <submittedName>
        <fullName evidence="7">Response regulator transcription factor</fullName>
    </submittedName>
</protein>
<comment type="caution">
    <text evidence="4">Lacks conserved residue(s) required for the propagation of feature annotation.</text>
</comment>
<dbReference type="SMART" id="SM00421">
    <property type="entry name" value="HTH_LUXR"/>
    <property type="match status" value="1"/>
</dbReference>
<dbReference type="PROSITE" id="PS50110">
    <property type="entry name" value="RESPONSE_REGULATORY"/>
    <property type="match status" value="1"/>
</dbReference>
<sequence>MSGSACTRILLVDSHPISLTGLRTILDGCPDLEVVAVAEDGSGAAARFRELRPDVVVVNSHTGAAEALACVCALSRPAPPRPANVLVLLDNVDAAAGQVLRVGVRGLLSSASGSGELAAAVRATAAGRPAGVPARAAGAGTAPLRRLTDRETEVFKLVARGFSNAEISRELTLSESTVKFHIQRIMEKLELRNRVHAVIFAYEKELIRIGS</sequence>
<evidence type="ECO:0000256" key="2">
    <source>
        <dbReference type="ARBA" id="ARBA00023125"/>
    </source>
</evidence>
<proteinExistence type="predicted"/>
<dbReference type="RefSeq" id="WP_144321858.1">
    <property type="nucleotide sequence ID" value="NZ_CP040916.1"/>
</dbReference>
<dbReference type="SUPFAM" id="SSF52172">
    <property type="entry name" value="CheY-like"/>
    <property type="match status" value="1"/>
</dbReference>
<dbReference type="CDD" id="cd06170">
    <property type="entry name" value="LuxR_C_like"/>
    <property type="match status" value="1"/>
</dbReference>
<dbReference type="InterPro" id="IPR001789">
    <property type="entry name" value="Sig_transdc_resp-reg_receiver"/>
</dbReference>
<evidence type="ECO:0000256" key="1">
    <source>
        <dbReference type="ARBA" id="ARBA00023015"/>
    </source>
</evidence>
<dbReference type="GO" id="GO:0006355">
    <property type="term" value="P:regulation of DNA-templated transcription"/>
    <property type="evidence" value="ECO:0007669"/>
    <property type="project" value="InterPro"/>
</dbReference>
<dbReference type="EMBL" id="CP040916">
    <property type="protein sequence ID" value="QDQ14650.1"/>
    <property type="molecule type" value="Genomic_DNA"/>
</dbReference>
<dbReference type="InterPro" id="IPR016032">
    <property type="entry name" value="Sig_transdc_resp-reg_C-effctor"/>
</dbReference>
<keyword evidence="1" id="KW-0805">Transcription regulation</keyword>
<dbReference type="InterPro" id="IPR039420">
    <property type="entry name" value="WalR-like"/>
</dbReference>
<gene>
    <name evidence="7" type="ORF">FH965_32270</name>
</gene>
<evidence type="ECO:0000313" key="8">
    <source>
        <dbReference type="Proteomes" id="UP000316806"/>
    </source>
</evidence>
<dbReference type="Gene3D" id="3.40.50.2300">
    <property type="match status" value="1"/>
</dbReference>
<dbReference type="GO" id="GO:0000160">
    <property type="term" value="P:phosphorelay signal transduction system"/>
    <property type="evidence" value="ECO:0007669"/>
    <property type="project" value="InterPro"/>
</dbReference>
<accession>A0A516RG76</accession>
<organism evidence="7 8">
    <name type="scientific">Streptomyces spectabilis</name>
    <dbReference type="NCBI Taxonomy" id="68270"/>
    <lineage>
        <taxon>Bacteria</taxon>
        <taxon>Bacillati</taxon>
        <taxon>Actinomycetota</taxon>
        <taxon>Actinomycetes</taxon>
        <taxon>Kitasatosporales</taxon>
        <taxon>Streptomycetaceae</taxon>
        <taxon>Streptomyces</taxon>
    </lineage>
</organism>
<dbReference type="Proteomes" id="UP000316806">
    <property type="component" value="Chromosome"/>
</dbReference>
<dbReference type="Pfam" id="PF00196">
    <property type="entry name" value="GerE"/>
    <property type="match status" value="1"/>
</dbReference>
<dbReference type="PRINTS" id="PR00038">
    <property type="entry name" value="HTHLUXR"/>
</dbReference>
<feature type="domain" description="Response regulatory" evidence="6">
    <location>
        <begin position="8"/>
        <end position="125"/>
    </location>
</feature>